<keyword evidence="2" id="KW-0560">Oxidoreductase</keyword>
<dbReference type="InterPro" id="IPR002347">
    <property type="entry name" value="SDR_fam"/>
</dbReference>
<organism evidence="4">
    <name type="scientific">Cladonia uncialis subsp. uncialis</name>
    <dbReference type="NCBI Taxonomy" id="180999"/>
    <lineage>
        <taxon>Eukaryota</taxon>
        <taxon>Fungi</taxon>
        <taxon>Dikarya</taxon>
        <taxon>Ascomycota</taxon>
        <taxon>Pezizomycotina</taxon>
        <taxon>Lecanoromycetes</taxon>
        <taxon>OSLEUM clade</taxon>
        <taxon>Lecanoromycetidae</taxon>
        <taxon>Lecanorales</taxon>
        <taxon>Lecanorineae</taxon>
        <taxon>Cladoniaceae</taxon>
        <taxon>Cladonia</taxon>
    </lineage>
</organism>
<dbReference type="GO" id="GO:0016491">
    <property type="term" value="F:oxidoreductase activity"/>
    <property type="evidence" value="ECO:0007669"/>
    <property type="project" value="UniProtKB-KW"/>
</dbReference>
<sequence>MATMQNLYRNPGSSVTYHHDTYAYISPSKYRDSLKGKVVLITGAGRGIGKATALAFAAAGASVACIARTHSDIENVVKQIEQKGYPRAMALIGDVTDSEAPGRVIKEIEATLGPVDVLVNNAGISRVSDIEHEKDMLKAWEVIEVNMRGTIAFIHAVLPSMICRKTGCIINVVSVLATISLPFFSAYSSAKAGLIRATHIMDMEFRPHGIYSYAVHPCMCADTTLGQGALNLEAYAKVDGFRQFMRDFQLSMKDTLALPADTFVALAADPDAKLMSGKYIDVAQDLGEVLNEARKGPEGRIEKEGLYTLKVDTL</sequence>
<reference evidence="4" key="1">
    <citation type="submission" date="2016-05" db="EMBL/GenBank/DDBJ databases">
        <title>Lichen genome sequencing reveals its rich biosynthetic potential.</title>
        <authorList>
            <person name="Bertrand R.L."/>
            <person name="Abdel-Hameed M."/>
            <person name="Sorensen J.L."/>
        </authorList>
    </citation>
    <scope>NUCLEOTIDE SEQUENCE</scope>
</reference>
<evidence type="ECO:0000256" key="2">
    <source>
        <dbReference type="ARBA" id="ARBA00023002"/>
    </source>
</evidence>
<accession>A0A1Z1CJC6</accession>
<evidence type="ECO:0000256" key="1">
    <source>
        <dbReference type="ARBA" id="ARBA00006484"/>
    </source>
</evidence>
<dbReference type="PRINTS" id="PR00080">
    <property type="entry name" value="SDRFAMILY"/>
</dbReference>
<evidence type="ECO:0000313" key="5">
    <source>
        <dbReference type="EMBL" id="AUW30842.1"/>
    </source>
</evidence>
<reference evidence="5" key="2">
    <citation type="submission" date="2017-12" db="EMBL/GenBank/DDBJ databases">
        <title>Genome Sequencing Reveals a Rich Biosynthetic Potential.</title>
        <authorList>
            <person name="Bertrand R.L."/>
            <person name="Abdel-Hameed M.E."/>
            <person name="Sorensen J.L."/>
        </authorList>
    </citation>
    <scope>NUCLEOTIDE SEQUENCE</scope>
</reference>
<comment type="similarity">
    <text evidence="1 3">Belongs to the short-chain dehydrogenases/reductases (SDR) family.</text>
</comment>
<dbReference type="Gene3D" id="3.40.50.720">
    <property type="entry name" value="NAD(P)-binding Rossmann-like Domain"/>
    <property type="match status" value="1"/>
</dbReference>
<dbReference type="EMBL" id="MG777479">
    <property type="protein sequence ID" value="AUW30842.1"/>
    <property type="molecule type" value="Genomic_DNA"/>
</dbReference>
<dbReference type="AlphaFoldDB" id="A0A1Z1CJC6"/>
<dbReference type="EMBL" id="KX264285">
    <property type="protein sequence ID" value="ANM86639.1"/>
    <property type="molecule type" value="Genomic_DNA"/>
</dbReference>
<dbReference type="InterPro" id="IPR036291">
    <property type="entry name" value="NAD(P)-bd_dom_sf"/>
</dbReference>
<dbReference type="PANTHER" id="PTHR44196">
    <property type="entry name" value="DEHYDROGENASE/REDUCTASE SDR FAMILY MEMBER 7B"/>
    <property type="match status" value="1"/>
</dbReference>
<dbReference type="CDD" id="cd05233">
    <property type="entry name" value="SDR_c"/>
    <property type="match status" value="1"/>
</dbReference>
<protein>
    <submittedName>
        <fullName evidence="4">Putative short-chain dehydrogenase/reductase</fullName>
    </submittedName>
</protein>
<dbReference type="GO" id="GO:0016020">
    <property type="term" value="C:membrane"/>
    <property type="evidence" value="ECO:0007669"/>
    <property type="project" value="TreeGrafter"/>
</dbReference>
<proteinExistence type="inferred from homology"/>
<dbReference type="Pfam" id="PF00106">
    <property type="entry name" value="adh_short"/>
    <property type="match status" value="1"/>
</dbReference>
<dbReference type="PANTHER" id="PTHR44196:SF1">
    <property type="entry name" value="DEHYDROGENASE_REDUCTASE SDR FAMILY MEMBER 7B"/>
    <property type="match status" value="1"/>
</dbReference>
<evidence type="ECO:0000313" key="4">
    <source>
        <dbReference type="EMBL" id="ANM86639.1"/>
    </source>
</evidence>
<name>A0A1Z1CJC6_CLAUC</name>
<evidence type="ECO:0000256" key="3">
    <source>
        <dbReference type="RuleBase" id="RU000363"/>
    </source>
</evidence>
<dbReference type="SUPFAM" id="SSF51735">
    <property type="entry name" value="NAD(P)-binding Rossmann-fold domains"/>
    <property type="match status" value="1"/>
</dbReference>
<dbReference type="PRINTS" id="PR00081">
    <property type="entry name" value="GDHRDH"/>
</dbReference>